<gene>
    <name evidence="3" type="ORF">E1298_01030</name>
</gene>
<feature type="region of interest" description="Disordered" evidence="1">
    <location>
        <begin position="161"/>
        <end position="187"/>
    </location>
</feature>
<protein>
    <recommendedName>
        <fullName evidence="2">Siphovirus-type tail component C-terminal domain-containing protein</fullName>
    </recommendedName>
</protein>
<organism evidence="3 4">
    <name type="scientific">Actinomadura rubrisoli</name>
    <dbReference type="NCBI Taxonomy" id="2530368"/>
    <lineage>
        <taxon>Bacteria</taxon>
        <taxon>Bacillati</taxon>
        <taxon>Actinomycetota</taxon>
        <taxon>Actinomycetes</taxon>
        <taxon>Streptosporangiales</taxon>
        <taxon>Thermomonosporaceae</taxon>
        <taxon>Actinomadura</taxon>
    </lineage>
</organism>
<feature type="compositionally biased region" description="Polar residues" evidence="1">
    <location>
        <begin position="98"/>
        <end position="107"/>
    </location>
</feature>
<feature type="region of interest" description="Disordered" evidence="1">
    <location>
        <begin position="24"/>
        <end position="137"/>
    </location>
</feature>
<dbReference type="InterPro" id="IPR054738">
    <property type="entry name" value="Siphovirus-type_tail_C"/>
</dbReference>
<reference evidence="3 4" key="1">
    <citation type="submission" date="2019-03" db="EMBL/GenBank/DDBJ databases">
        <title>Draft genome sequences of novel Actinobacteria.</title>
        <authorList>
            <person name="Sahin N."/>
            <person name="Ay H."/>
            <person name="Saygin H."/>
        </authorList>
    </citation>
    <scope>NUCLEOTIDE SEQUENCE [LARGE SCALE GENOMIC DNA]</scope>
    <source>
        <strain evidence="3 4">H3C3</strain>
    </source>
</reference>
<accession>A0A4V2YZN1</accession>
<comment type="caution">
    <text evidence="3">The sequence shown here is derived from an EMBL/GenBank/DDBJ whole genome shotgun (WGS) entry which is preliminary data.</text>
</comment>
<proteinExistence type="predicted"/>
<feature type="compositionally biased region" description="Polar residues" evidence="1">
    <location>
        <begin position="29"/>
        <end position="54"/>
    </location>
</feature>
<sequence length="424" mass="45999">MAGRPLCCVRSSRPAGSCRAWRGRCSARSGCTPTTRPTGETRSPRCTTSSSVRPCSTPAVGSRPESAPSRTSPDVPRPYSPTGNSAASPRRRAAATGTCRSWTTQPWSCRTRSTSTCSRSGKSSPPAAPPSDEGSGAVKTAVRLVDGARQLNLHPSLDYIPQKLSVTSPPVREATEPRTDDDGERDSTTLFGGRAVSLEVVVVDEQVDCEVLLDQLKQFLHPRSRPYLYVTDDGWSQERRIRLRVDQWDEPYEGYKASQSRPVQLQWKAPDGIWEAVATVEETVNADLAGDPVGFTFPVTFPVTATATMSAGASTVVNLGGVPSHFSALLYGPCTGPRLINETTGEQIAFTESLVLGPGEYVEIATRERTAWLNSETSQSRLNFIDFDSTSWWRIEPGDQQIRYAPLDTAGAAAAVITYRPAWL</sequence>
<feature type="compositionally biased region" description="Low complexity" evidence="1">
    <location>
        <begin position="108"/>
        <end position="137"/>
    </location>
</feature>
<dbReference type="AlphaFoldDB" id="A0A4V2YZN1"/>
<dbReference type="EMBL" id="SMKU01000002">
    <property type="protein sequence ID" value="TDD97647.1"/>
    <property type="molecule type" value="Genomic_DNA"/>
</dbReference>
<dbReference type="Pfam" id="PF22768">
    <property type="entry name" value="SPP1_Dit"/>
    <property type="match status" value="1"/>
</dbReference>
<evidence type="ECO:0000313" key="3">
    <source>
        <dbReference type="EMBL" id="TDD97647.1"/>
    </source>
</evidence>
<evidence type="ECO:0000259" key="2">
    <source>
        <dbReference type="Pfam" id="PF22768"/>
    </source>
</evidence>
<name>A0A4V2YZN1_9ACTN</name>
<evidence type="ECO:0000313" key="4">
    <source>
        <dbReference type="Proteomes" id="UP000294513"/>
    </source>
</evidence>
<dbReference type="Proteomes" id="UP000294513">
    <property type="component" value="Unassembled WGS sequence"/>
</dbReference>
<keyword evidence="4" id="KW-1185">Reference proteome</keyword>
<feature type="domain" description="Siphovirus-type tail component C-terminal" evidence="2">
    <location>
        <begin position="331"/>
        <end position="423"/>
    </location>
</feature>
<dbReference type="OrthoDB" id="3985590at2"/>
<evidence type="ECO:0000256" key="1">
    <source>
        <dbReference type="SAM" id="MobiDB-lite"/>
    </source>
</evidence>